<dbReference type="EMBL" id="UINC01032407">
    <property type="protein sequence ID" value="SVB20013.1"/>
    <property type="molecule type" value="Genomic_DNA"/>
</dbReference>
<dbReference type="AlphaFoldDB" id="A0A382C3X5"/>
<dbReference type="Pfam" id="PF14534">
    <property type="entry name" value="DUF4440"/>
    <property type="match status" value="1"/>
</dbReference>
<protein>
    <recommendedName>
        <fullName evidence="1">DUF4440 domain-containing protein</fullName>
    </recommendedName>
</protein>
<dbReference type="SUPFAM" id="SSF54427">
    <property type="entry name" value="NTF2-like"/>
    <property type="match status" value="1"/>
</dbReference>
<evidence type="ECO:0000313" key="2">
    <source>
        <dbReference type="EMBL" id="SVB20013.1"/>
    </source>
</evidence>
<dbReference type="Gene3D" id="3.10.450.50">
    <property type="match status" value="1"/>
</dbReference>
<sequence>MKHLLITIITMASFTFADDATDISNFIERHWQLQNDKKWSEFVSTLHSDGTMNGDSNGSFWYHQDATVKAVTKDQVASNKFDFNPRYIEVDVLEKDKYAVAYYYLVGSYTIRGVTKSDYRTRVCQVLVKENGDWKVKSGDYTPLHSGSGIPD</sequence>
<dbReference type="InterPro" id="IPR032710">
    <property type="entry name" value="NTF2-like_dom_sf"/>
</dbReference>
<organism evidence="2">
    <name type="scientific">marine metagenome</name>
    <dbReference type="NCBI Taxonomy" id="408172"/>
    <lineage>
        <taxon>unclassified sequences</taxon>
        <taxon>metagenomes</taxon>
        <taxon>ecological metagenomes</taxon>
    </lineage>
</organism>
<reference evidence="2" key="1">
    <citation type="submission" date="2018-05" db="EMBL/GenBank/DDBJ databases">
        <authorList>
            <person name="Lanie J.A."/>
            <person name="Ng W.-L."/>
            <person name="Kazmierczak K.M."/>
            <person name="Andrzejewski T.M."/>
            <person name="Davidsen T.M."/>
            <person name="Wayne K.J."/>
            <person name="Tettelin H."/>
            <person name="Glass J.I."/>
            <person name="Rusch D."/>
            <person name="Podicherti R."/>
            <person name="Tsui H.-C.T."/>
            <person name="Winkler M.E."/>
        </authorList>
    </citation>
    <scope>NUCLEOTIDE SEQUENCE</scope>
</reference>
<name>A0A382C3X5_9ZZZZ</name>
<gene>
    <name evidence="2" type="ORF">METZ01_LOCUS172867</name>
</gene>
<accession>A0A382C3X5</accession>
<dbReference type="InterPro" id="IPR027843">
    <property type="entry name" value="DUF4440"/>
</dbReference>
<feature type="domain" description="DUF4440" evidence="1">
    <location>
        <begin position="26"/>
        <end position="136"/>
    </location>
</feature>
<evidence type="ECO:0000259" key="1">
    <source>
        <dbReference type="Pfam" id="PF14534"/>
    </source>
</evidence>
<proteinExistence type="predicted"/>